<proteinExistence type="predicted"/>
<name>A0A365U8D8_9RHOB</name>
<evidence type="ECO:0000313" key="2">
    <source>
        <dbReference type="Proteomes" id="UP000253370"/>
    </source>
</evidence>
<gene>
    <name evidence="1" type="ORF">DRV85_10140</name>
</gene>
<dbReference type="RefSeq" id="WP_113289343.1">
    <property type="nucleotide sequence ID" value="NZ_QNTQ01000008.1"/>
</dbReference>
<dbReference type="EMBL" id="QNTQ01000008">
    <property type="protein sequence ID" value="RBI85015.1"/>
    <property type="molecule type" value="Genomic_DNA"/>
</dbReference>
<accession>A0A365U8D8</accession>
<dbReference type="OrthoDB" id="1115380at2"/>
<comment type="caution">
    <text evidence="1">The sequence shown here is derived from an EMBL/GenBank/DDBJ whole genome shotgun (WGS) entry which is preliminary data.</text>
</comment>
<organism evidence="1 2">
    <name type="scientific">Rhodosalinus halophilus</name>
    <dbReference type="NCBI Taxonomy" id="2259333"/>
    <lineage>
        <taxon>Bacteria</taxon>
        <taxon>Pseudomonadati</taxon>
        <taxon>Pseudomonadota</taxon>
        <taxon>Alphaproteobacteria</taxon>
        <taxon>Rhodobacterales</taxon>
        <taxon>Paracoccaceae</taxon>
        <taxon>Rhodosalinus</taxon>
    </lineage>
</organism>
<reference evidence="1 2" key="1">
    <citation type="submission" date="2018-07" db="EMBL/GenBank/DDBJ databases">
        <title>Rhodosalinus sp. strain E84T genomic sequence and assembly.</title>
        <authorList>
            <person name="Liu Z.-W."/>
            <person name="Lu D.-C."/>
        </authorList>
    </citation>
    <scope>NUCLEOTIDE SEQUENCE [LARGE SCALE GENOMIC DNA]</scope>
    <source>
        <strain evidence="1 2">E84</strain>
    </source>
</reference>
<protein>
    <submittedName>
        <fullName evidence="1">Uncharacterized protein</fullName>
    </submittedName>
</protein>
<dbReference type="Proteomes" id="UP000253370">
    <property type="component" value="Unassembled WGS sequence"/>
</dbReference>
<dbReference type="AlphaFoldDB" id="A0A365U8D8"/>
<sequence length="273" mass="26982">MPDPAGPLLADSVTKLGPEAAGRVVVSGSHGGVYAAALACRSGCRAVILHDAGVGLGEAGIGGLGWLEAEGMAAASVDHASAAIGQAGEMLAQGRISHANAQARACGVRPGMSCTEAARRLEAAPLHDGACPEVSEAREVLRPTGARRALVLVDSASLVRAEDAGQVVVTGSHGAVFGDDPRNALKADAFLALFNDAGGGTGTGRLAALEARGVAAATVAAKSARIGEARSTWQDGIVSAANAPARALGAQCGAPARALIDRALRAPARPGVT</sequence>
<keyword evidence="2" id="KW-1185">Reference proteome</keyword>
<evidence type="ECO:0000313" key="1">
    <source>
        <dbReference type="EMBL" id="RBI85015.1"/>
    </source>
</evidence>